<proteinExistence type="predicted"/>
<feature type="region of interest" description="Disordered" evidence="1">
    <location>
        <begin position="54"/>
        <end position="99"/>
    </location>
</feature>
<accession>A0A147BAX1</accession>
<dbReference type="AlphaFoldDB" id="A0A147BAX1"/>
<evidence type="ECO:0000256" key="1">
    <source>
        <dbReference type="SAM" id="MobiDB-lite"/>
    </source>
</evidence>
<evidence type="ECO:0000256" key="2">
    <source>
        <dbReference type="SAM" id="Phobius"/>
    </source>
</evidence>
<keyword evidence="2" id="KW-0472">Membrane</keyword>
<sequence>TMGLPASSSSRRGARIQEDYGKLGFHPRCRGSGKIERSKCTLQADLHGNVMAADKEARFRDDEPRREPHETGGTRLIGERRLPAHSKYWENGGGHGEQNSFHVERDLLRQDEGHSQRTAFRTATPGPQAAGSPSKRPRTSPQKPPSQTGSELRIAAALKLGIFLFFLFLLHTMLTTDCLLVDKREREKYPSKETLRGEEKNAKPTQRLYFYFS</sequence>
<protein>
    <submittedName>
        <fullName evidence="3">Capping protein (Actin filament) muscle z beta</fullName>
    </submittedName>
</protein>
<feature type="transmembrane region" description="Helical" evidence="2">
    <location>
        <begin position="160"/>
        <end position="181"/>
    </location>
</feature>
<dbReference type="EMBL" id="GEIB01000317">
    <property type="protein sequence ID" value="JAR87525.1"/>
    <property type="molecule type" value="Transcribed_RNA"/>
</dbReference>
<reference evidence="3" key="1">
    <citation type="submission" date="2016-03" db="EMBL/GenBank/DDBJ databases">
        <title>Gut transcriptome analysis on engorged females of Ornithodoros mimon (Acari: Argasidae) and phylogenetic inferences of soft ticks.</title>
        <authorList>
            <person name="Landulfo G.A."/>
            <person name="Giovanni D."/>
            <person name="Carvalho E."/>
            <person name="Junqueira-de-Azevedo I."/>
            <person name="Patane J."/>
            <person name="Mendoca R."/>
            <person name="Barros-Battesti D."/>
        </authorList>
    </citation>
    <scope>NUCLEOTIDE SEQUENCE</scope>
    <source>
        <strain evidence="3">Females</strain>
        <tissue evidence="3">Gut</tissue>
    </source>
</reference>
<keyword evidence="2" id="KW-0812">Transmembrane</keyword>
<feature type="compositionally biased region" description="Polar residues" evidence="1">
    <location>
        <begin position="1"/>
        <end position="11"/>
    </location>
</feature>
<feature type="region of interest" description="Disordered" evidence="1">
    <location>
        <begin position="1"/>
        <end position="26"/>
    </location>
</feature>
<feature type="non-terminal residue" evidence="3">
    <location>
        <position position="1"/>
    </location>
</feature>
<organism evidence="3">
    <name type="scientific">Alectorobius mimon</name>
    <dbReference type="NCBI Taxonomy" id="360319"/>
    <lineage>
        <taxon>Eukaryota</taxon>
        <taxon>Metazoa</taxon>
        <taxon>Ecdysozoa</taxon>
        <taxon>Arthropoda</taxon>
        <taxon>Chelicerata</taxon>
        <taxon>Arachnida</taxon>
        <taxon>Acari</taxon>
        <taxon>Parasitiformes</taxon>
        <taxon>Ixodida</taxon>
        <taxon>Ixodoidea</taxon>
        <taxon>Argasidae</taxon>
        <taxon>Ornithodorinae</taxon>
        <taxon>Alectorobius</taxon>
    </lineage>
</organism>
<feature type="region of interest" description="Disordered" evidence="1">
    <location>
        <begin position="113"/>
        <end position="150"/>
    </location>
</feature>
<feature type="compositionally biased region" description="Basic and acidic residues" evidence="1">
    <location>
        <begin position="54"/>
        <end position="82"/>
    </location>
</feature>
<name>A0A147BAX1_9ACAR</name>
<evidence type="ECO:0000313" key="3">
    <source>
        <dbReference type="EMBL" id="JAR87525.1"/>
    </source>
</evidence>
<feature type="compositionally biased region" description="Polar residues" evidence="1">
    <location>
        <begin position="139"/>
        <end position="150"/>
    </location>
</feature>
<keyword evidence="2" id="KW-1133">Transmembrane helix</keyword>